<dbReference type="RefSeq" id="WP_075152397.1">
    <property type="nucleotide sequence ID" value="NZ_CP018820.1"/>
</dbReference>
<keyword evidence="4" id="KW-1185">Reference proteome</keyword>
<name>A0A1L6JD44_9SPHN</name>
<dbReference type="STRING" id="93064.BRX40_16955"/>
<gene>
    <name evidence="2" type="ORF">BRX40_16955</name>
    <name evidence="3" type="ORF">CA257_17790</name>
</gene>
<dbReference type="Proteomes" id="UP000185161">
    <property type="component" value="Chromosome"/>
</dbReference>
<reference evidence="2" key="1">
    <citation type="submission" date="2016-12" db="EMBL/GenBank/DDBJ databases">
        <title>Whole genome sequencing of Sphingomonas koreensis.</title>
        <authorList>
            <person name="Conlan S."/>
            <person name="Thomas P.J."/>
            <person name="Mullikin J."/>
            <person name="Palmore T.N."/>
            <person name="Frank K.M."/>
            <person name="Segre J.A."/>
        </authorList>
    </citation>
    <scope>NUCLEOTIDE SEQUENCE</scope>
    <source>
        <strain evidence="2">ABOJV</strain>
    </source>
</reference>
<keyword evidence="1" id="KW-0472">Membrane</keyword>
<dbReference type="Proteomes" id="UP000286681">
    <property type="component" value="Unassembled WGS sequence"/>
</dbReference>
<keyword evidence="1" id="KW-0812">Transmembrane</keyword>
<keyword evidence="1" id="KW-1133">Transmembrane helix</keyword>
<evidence type="ECO:0000313" key="3">
    <source>
        <dbReference type="EMBL" id="RSV00385.1"/>
    </source>
</evidence>
<dbReference type="KEGG" id="skr:BRX40_16955"/>
<proteinExistence type="predicted"/>
<feature type="transmembrane region" description="Helical" evidence="1">
    <location>
        <begin position="74"/>
        <end position="93"/>
    </location>
</feature>
<dbReference type="OrthoDB" id="7574349at2"/>
<evidence type="ECO:0000313" key="2">
    <source>
        <dbReference type="EMBL" id="APR53871.1"/>
    </source>
</evidence>
<dbReference type="EMBL" id="QQWO01000017">
    <property type="protein sequence ID" value="RSV00385.1"/>
    <property type="molecule type" value="Genomic_DNA"/>
</dbReference>
<evidence type="ECO:0000313" key="5">
    <source>
        <dbReference type="Proteomes" id="UP000286681"/>
    </source>
</evidence>
<feature type="transmembrane region" description="Helical" evidence="1">
    <location>
        <begin position="33"/>
        <end position="53"/>
    </location>
</feature>
<accession>A0A1L6JD44</accession>
<reference evidence="3 5" key="3">
    <citation type="submission" date="2018-07" db="EMBL/GenBank/DDBJ databases">
        <title>Genomic and Epidemiologic Investigation of an Indolent Hospital Outbreak.</title>
        <authorList>
            <person name="Johnson R.C."/>
            <person name="Deming C."/>
            <person name="Conlan S."/>
            <person name="Zellmer C.J."/>
            <person name="Michelin A.V."/>
            <person name="Lee-Lin S."/>
            <person name="Thomas P.J."/>
            <person name="Park M."/>
            <person name="Weingarten R.A."/>
            <person name="Less J."/>
            <person name="Dekker J.P."/>
            <person name="Frank K.M."/>
            <person name="Musser K.A."/>
            <person name="Mcquiston J.R."/>
            <person name="Henderson D.K."/>
            <person name="Lau A.F."/>
            <person name="Palmore T.N."/>
            <person name="Segre J.A."/>
        </authorList>
    </citation>
    <scope>NUCLEOTIDE SEQUENCE [LARGE SCALE GENOMIC DNA]</scope>
    <source>
        <strain evidence="3 5">SK-NIH.Env10_0317</strain>
    </source>
</reference>
<evidence type="ECO:0000256" key="1">
    <source>
        <dbReference type="SAM" id="Phobius"/>
    </source>
</evidence>
<evidence type="ECO:0000313" key="4">
    <source>
        <dbReference type="Proteomes" id="UP000185161"/>
    </source>
</evidence>
<sequence length="94" mass="10170">MRSWLLLLGGLLVWAVHFFALYAVGSIFLTTDLARGLTILLTIFCLAATAFIARRASRGCPSDAENRWIRAVGLWGVAIGAVAILWQGLVALLV</sequence>
<organism evidence="2 4">
    <name type="scientific">Sphingomonas koreensis</name>
    <dbReference type="NCBI Taxonomy" id="93064"/>
    <lineage>
        <taxon>Bacteria</taxon>
        <taxon>Pseudomonadati</taxon>
        <taxon>Pseudomonadota</taxon>
        <taxon>Alphaproteobacteria</taxon>
        <taxon>Sphingomonadales</taxon>
        <taxon>Sphingomonadaceae</taxon>
        <taxon>Sphingomonas</taxon>
    </lineage>
</organism>
<dbReference type="GeneID" id="44134246"/>
<protein>
    <submittedName>
        <fullName evidence="2">Uncharacterized protein</fullName>
    </submittedName>
</protein>
<dbReference type="AlphaFoldDB" id="A0A1L6JD44"/>
<reference evidence="4" key="2">
    <citation type="submission" date="2016-12" db="EMBL/GenBank/DDBJ databases">
        <title>Whole genome sequencing of Sphingomonas sp. ABOJV.</title>
        <authorList>
            <person name="Conlan S."/>
            <person name="Thomas P.J."/>
            <person name="Mullikin J."/>
            <person name="Palmore T.N."/>
            <person name="Frank K.M."/>
            <person name="Segre J.A."/>
        </authorList>
    </citation>
    <scope>NUCLEOTIDE SEQUENCE [LARGE SCALE GENOMIC DNA]</scope>
    <source>
        <strain evidence="4">ABOJV</strain>
    </source>
</reference>
<dbReference type="EMBL" id="CP018820">
    <property type="protein sequence ID" value="APR53871.1"/>
    <property type="molecule type" value="Genomic_DNA"/>
</dbReference>